<evidence type="ECO:0000313" key="14">
    <source>
        <dbReference type="Proteomes" id="UP000245880"/>
    </source>
</evidence>
<dbReference type="SUPFAM" id="SSF52317">
    <property type="entry name" value="Class I glutamine amidotransferase-like"/>
    <property type="match status" value="1"/>
</dbReference>
<dbReference type="GO" id="GO:0004359">
    <property type="term" value="F:glutaminase activity"/>
    <property type="evidence" value="ECO:0007669"/>
    <property type="project" value="UniProtKB-EC"/>
</dbReference>
<feature type="active site" evidence="10 11">
    <location>
        <position position="213"/>
    </location>
</feature>
<evidence type="ECO:0000256" key="5">
    <source>
        <dbReference type="ARBA" id="ARBA00022962"/>
    </source>
</evidence>
<comment type="caution">
    <text evidence="13">The sequence shown here is derived from an EMBL/GenBank/DDBJ whole genome shotgun (WGS) entry which is preliminary data.</text>
</comment>
<dbReference type="GO" id="GO:0000105">
    <property type="term" value="P:L-histidine biosynthetic process"/>
    <property type="evidence" value="ECO:0007669"/>
    <property type="project" value="UniProtKB-UniRule"/>
</dbReference>
<evidence type="ECO:0000256" key="3">
    <source>
        <dbReference type="ARBA" id="ARBA00022605"/>
    </source>
</evidence>
<dbReference type="Gene3D" id="3.40.50.880">
    <property type="match status" value="1"/>
</dbReference>
<dbReference type="PANTHER" id="PTHR42701">
    <property type="entry name" value="IMIDAZOLE GLYCEROL PHOSPHATE SYNTHASE SUBUNIT HISH"/>
    <property type="match status" value="1"/>
</dbReference>
<evidence type="ECO:0000256" key="1">
    <source>
        <dbReference type="ARBA" id="ARBA00005091"/>
    </source>
</evidence>
<dbReference type="Proteomes" id="UP000245880">
    <property type="component" value="Unassembled WGS sequence"/>
</dbReference>
<evidence type="ECO:0000256" key="9">
    <source>
        <dbReference type="ARBA" id="ARBA00049534"/>
    </source>
</evidence>
<comment type="subcellular location">
    <subcellularLocation>
        <location evidence="10">Cytoplasm</location>
    </subcellularLocation>
</comment>
<dbReference type="PROSITE" id="PS51273">
    <property type="entry name" value="GATASE_TYPE_1"/>
    <property type="match status" value="1"/>
</dbReference>
<sequence>MNRAFFVFIQIRRGLFPGFTIFPLLLLVEYKLLRLIMKTVIIKYNAGNVQSVMYALDRLGVSYVYSDEEAEIRSADRVIFPGVGEASTAMAYLKEKKLDLLIPDLKQPVFGTCIGMQLMCKHSEENDTTCMGIFDVDVYKFAAIPGLKVPHMGWNNIKAYHSHLTDGLPDNAYVYFVHSYAAPVCAQTVATCDYIVPFSAMLKKDNFYAAQFHCEISGGVGQKIMENFLKE</sequence>
<reference evidence="13 14" key="1">
    <citation type="submission" date="2018-03" db="EMBL/GenBank/DDBJ databases">
        <title>Genomic Encyclopedia of Archaeal and Bacterial Type Strains, Phase II (KMG-II): from individual species to whole genera.</title>
        <authorList>
            <person name="Goeker M."/>
        </authorList>
    </citation>
    <scope>NUCLEOTIDE SEQUENCE [LARGE SCALE GENOMIC DNA]</scope>
    <source>
        <strain evidence="13 14">DSM 100346</strain>
    </source>
</reference>
<dbReference type="InterPro" id="IPR010139">
    <property type="entry name" value="Imidazole-glycPsynth_HisH"/>
</dbReference>
<evidence type="ECO:0000256" key="2">
    <source>
        <dbReference type="ARBA" id="ARBA00011152"/>
    </source>
</evidence>
<dbReference type="GO" id="GO:0000107">
    <property type="term" value="F:imidazoleglycerol-phosphate synthase activity"/>
    <property type="evidence" value="ECO:0007669"/>
    <property type="project" value="UniProtKB-UniRule"/>
</dbReference>
<dbReference type="EMBL" id="QGDT01000001">
    <property type="protein sequence ID" value="PWJ60218.1"/>
    <property type="molecule type" value="Genomic_DNA"/>
</dbReference>
<protein>
    <recommendedName>
        <fullName evidence="10">Imidazole glycerol phosphate synthase subunit HisH</fullName>
        <ecNumber evidence="10">4.3.2.10</ecNumber>
    </recommendedName>
    <alternativeName>
        <fullName evidence="10">IGP synthase glutaminase subunit</fullName>
        <ecNumber evidence="10">3.5.1.2</ecNumber>
    </alternativeName>
    <alternativeName>
        <fullName evidence="10">IGP synthase subunit HisH</fullName>
    </alternativeName>
    <alternativeName>
        <fullName evidence="10">ImGP synthase subunit HisH</fullName>
        <shortName evidence="10">IGPS subunit HisH</shortName>
    </alternativeName>
</protein>
<dbReference type="EC" id="4.3.2.10" evidence="10"/>
<dbReference type="InterPro" id="IPR029062">
    <property type="entry name" value="Class_I_gatase-like"/>
</dbReference>
<feature type="domain" description="Glutamine amidotransferase" evidence="12">
    <location>
        <begin position="46"/>
        <end position="230"/>
    </location>
</feature>
<name>A0A316ARS7_9BACT</name>
<dbReference type="AlphaFoldDB" id="A0A316ARS7"/>
<evidence type="ECO:0000256" key="4">
    <source>
        <dbReference type="ARBA" id="ARBA00022801"/>
    </source>
</evidence>
<keyword evidence="3 10" id="KW-0028">Amino-acid biosynthesis</keyword>
<dbReference type="EC" id="3.5.1.2" evidence="10"/>
<comment type="pathway">
    <text evidence="1 10">Amino-acid biosynthesis; L-histidine biosynthesis; L-histidine from 5-phospho-alpha-D-ribose 1-diphosphate: step 5/9.</text>
</comment>
<dbReference type="Pfam" id="PF00117">
    <property type="entry name" value="GATase"/>
    <property type="match status" value="1"/>
</dbReference>
<dbReference type="InterPro" id="IPR017926">
    <property type="entry name" value="GATASE"/>
</dbReference>
<dbReference type="UniPathway" id="UPA00031">
    <property type="reaction ID" value="UER00010"/>
</dbReference>
<evidence type="ECO:0000256" key="10">
    <source>
        <dbReference type="HAMAP-Rule" id="MF_00278"/>
    </source>
</evidence>
<keyword evidence="5 10" id="KW-0315">Glutamine amidotransferase</keyword>
<gene>
    <name evidence="10" type="primary">hisH</name>
    <name evidence="13" type="ORF">CLV98_101399</name>
</gene>
<evidence type="ECO:0000259" key="12">
    <source>
        <dbReference type="Pfam" id="PF00117"/>
    </source>
</evidence>
<evidence type="ECO:0000256" key="8">
    <source>
        <dbReference type="ARBA" id="ARBA00047838"/>
    </source>
</evidence>
<keyword evidence="4 10" id="KW-0378">Hydrolase</keyword>
<keyword evidence="6 10" id="KW-0368">Histidine biosynthesis</keyword>
<organism evidence="13 14">
    <name type="scientific">Dyadobacter jejuensis</name>
    <dbReference type="NCBI Taxonomy" id="1082580"/>
    <lineage>
        <taxon>Bacteria</taxon>
        <taxon>Pseudomonadati</taxon>
        <taxon>Bacteroidota</taxon>
        <taxon>Cytophagia</taxon>
        <taxon>Cytophagales</taxon>
        <taxon>Spirosomataceae</taxon>
        <taxon>Dyadobacter</taxon>
    </lineage>
</organism>
<dbReference type="GO" id="GO:0005737">
    <property type="term" value="C:cytoplasm"/>
    <property type="evidence" value="ECO:0007669"/>
    <property type="project" value="UniProtKB-SubCell"/>
</dbReference>
<evidence type="ECO:0000256" key="6">
    <source>
        <dbReference type="ARBA" id="ARBA00023102"/>
    </source>
</evidence>
<comment type="catalytic activity">
    <reaction evidence="9 10">
        <text>L-glutamine + H2O = L-glutamate + NH4(+)</text>
        <dbReference type="Rhea" id="RHEA:15889"/>
        <dbReference type="ChEBI" id="CHEBI:15377"/>
        <dbReference type="ChEBI" id="CHEBI:28938"/>
        <dbReference type="ChEBI" id="CHEBI:29985"/>
        <dbReference type="ChEBI" id="CHEBI:58359"/>
        <dbReference type="EC" id="3.5.1.2"/>
    </reaction>
</comment>
<dbReference type="PANTHER" id="PTHR42701:SF1">
    <property type="entry name" value="IMIDAZOLE GLYCEROL PHOSPHATE SYNTHASE SUBUNIT HISH"/>
    <property type="match status" value="1"/>
</dbReference>
<keyword evidence="7 10" id="KW-0456">Lyase</keyword>
<keyword evidence="14" id="KW-1185">Reference proteome</keyword>
<proteinExistence type="inferred from homology"/>
<comment type="subunit">
    <text evidence="2 10">Heterodimer of HisH and HisF.</text>
</comment>
<dbReference type="PIRSF" id="PIRSF000495">
    <property type="entry name" value="Amidotransf_hisH"/>
    <property type="match status" value="1"/>
</dbReference>
<keyword evidence="13" id="KW-0808">Transferase</keyword>
<dbReference type="CDD" id="cd01748">
    <property type="entry name" value="GATase1_IGP_Synthase"/>
    <property type="match status" value="1"/>
</dbReference>
<dbReference type="GO" id="GO:0016829">
    <property type="term" value="F:lyase activity"/>
    <property type="evidence" value="ECO:0007669"/>
    <property type="project" value="UniProtKB-KW"/>
</dbReference>
<dbReference type="HAMAP" id="MF_00278">
    <property type="entry name" value="HisH"/>
    <property type="match status" value="1"/>
</dbReference>
<comment type="function">
    <text evidence="10">IGPS catalyzes the conversion of PRFAR and glutamine to IGP, AICAR and glutamate. The HisH subunit catalyzes the hydrolysis of glutamine to glutamate and ammonia as part of the synthesis of IGP and AICAR. The resulting ammonia molecule is channeled to the active site of HisF.</text>
</comment>
<feature type="active site" evidence="10 11">
    <location>
        <position position="215"/>
    </location>
</feature>
<evidence type="ECO:0000256" key="7">
    <source>
        <dbReference type="ARBA" id="ARBA00023239"/>
    </source>
</evidence>
<comment type="catalytic activity">
    <reaction evidence="8 10">
        <text>5-[(5-phospho-1-deoxy-D-ribulos-1-ylimino)methylamino]-1-(5-phospho-beta-D-ribosyl)imidazole-4-carboxamide + L-glutamine = D-erythro-1-(imidazol-4-yl)glycerol 3-phosphate + 5-amino-1-(5-phospho-beta-D-ribosyl)imidazole-4-carboxamide + L-glutamate + H(+)</text>
        <dbReference type="Rhea" id="RHEA:24793"/>
        <dbReference type="ChEBI" id="CHEBI:15378"/>
        <dbReference type="ChEBI" id="CHEBI:29985"/>
        <dbReference type="ChEBI" id="CHEBI:58278"/>
        <dbReference type="ChEBI" id="CHEBI:58359"/>
        <dbReference type="ChEBI" id="CHEBI:58475"/>
        <dbReference type="ChEBI" id="CHEBI:58525"/>
        <dbReference type="EC" id="4.3.2.10"/>
    </reaction>
</comment>
<evidence type="ECO:0000256" key="11">
    <source>
        <dbReference type="PIRSR" id="PIRSR000495-1"/>
    </source>
</evidence>
<keyword evidence="10" id="KW-0963">Cytoplasm</keyword>
<dbReference type="NCBIfam" id="TIGR01855">
    <property type="entry name" value="IMP_synth_hisH"/>
    <property type="match status" value="1"/>
</dbReference>
<accession>A0A316ARS7</accession>
<evidence type="ECO:0000313" key="13">
    <source>
        <dbReference type="EMBL" id="PWJ60218.1"/>
    </source>
</evidence>
<feature type="active site" description="Nucleophile" evidence="10 11">
    <location>
        <position position="113"/>
    </location>
</feature>